<dbReference type="Gene3D" id="3.40.1790.10">
    <property type="entry name" value="Indigoidine synthase domain"/>
    <property type="match status" value="1"/>
</dbReference>
<dbReference type="Pfam" id="PF04227">
    <property type="entry name" value="Indigoidine_A"/>
    <property type="match status" value="1"/>
</dbReference>
<comment type="similarity">
    <text evidence="6">Belongs to the pseudouridine-5'-phosphate glycosidase family.</text>
</comment>
<evidence type="ECO:0000256" key="2">
    <source>
        <dbReference type="ARBA" id="ARBA00022801"/>
    </source>
</evidence>
<dbReference type="GO" id="GO:0004730">
    <property type="term" value="F:pseudouridylate synthase activity"/>
    <property type="evidence" value="ECO:0007669"/>
    <property type="project" value="UniProtKB-UniRule"/>
</dbReference>
<organism evidence="7">
    <name type="scientific">Arthrobacter sp. K5</name>
    <dbReference type="NCBI Taxonomy" id="2839623"/>
    <lineage>
        <taxon>Bacteria</taxon>
        <taxon>Bacillati</taxon>
        <taxon>Actinomycetota</taxon>
        <taxon>Actinomycetes</taxon>
        <taxon>Micrococcales</taxon>
        <taxon>Micrococcaceae</taxon>
        <taxon>Arthrobacter</taxon>
    </lineage>
</organism>
<dbReference type="PANTHER" id="PTHR42909:SF1">
    <property type="entry name" value="CARBOHYDRATE KINASE PFKB DOMAIN-CONTAINING PROTEIN"/>
    <property type="match status" value="1"/>
</dbReference>
<dbReference type="InterPro" id="IPR022830">
    <property type="entry name" value="Indigdn_synthA-like"/>
</dbReference>
<dbReference type="AlphaFoldDB" id="A0AAU8ER93"/>
<dbReference type="EMBL" id="CP159279">
    <property type="protein sequence ID" value="XCH11938.1"/>
    <property type="molecule type" value="Genomic_DNA"/>
</dbReference>
<feature type="active site" description="Nucleophile" evidence="6">
    <location>
        <position position="164"/>
    </location>
</feature>
<dbReference type="InterPro" id="IPR007342">
    <property type="entry name" value="PsuG"/>
</dbReference>
<name>A0AAU8ER93_9MICC</name>
<comment type="catalytic activity">
    <reaction evidence="6">
        <text>D-ribose 5-phosphate + uracil = psi-UMP + H2O</text>
        <dbReference type="Rhea" id="RHEA:18337"/>
        <dbReference type="ChEBI" id="CHEBI:15377"/>
        <dbReference type="ChEBI" id="CHEBI:17568"/>
        <dbReference type="ChEBI" id="CHEBI:58380"/>
        <dbReference type="ChEBI" id="CHEBI:78346"/>
        <dbReference type="EC" id="4.2.1.70"/>
    </reaction>
</comment>
<sequence length="307" mass="32253">MSSTRTSVAFHVSEPVAAAVAGGRPVVALESTIFTHGLPRPRNLEVALEAEERLRSQGILPATIGVFAGVPTVGLSLEQITSLSNDGAVKKVSLRDLPVMAALQLHGGTTVAATAFLAHRAGIKVFSTGGLGGVHHGAATSFDESADMTTLATTPIIVVSAGVKSILDVAATLERFETLNIPVIGYKTKKYPGFYVSDSGFEIEYAVNTPDEVAAICSARDDLHIESAILLANPIAEDKQFPPAELDDILSRAWAEAEKNGISGKDTTPFLLDFIQRASNGRSVNVNVDVYRSNVSLGGEVASALTR</sequence>
<feature type="binding site" evidence="6">
    <location>
        <position position="91"/>
    </location>
    <ligand>
        <name>substrate</name>
    </ligand>
</feature>
<evidence type="ECO:0000256" key="6">
    <source>
        <dbReference type="HAMAP-Rule" id="MF_01876"/>
    </source>
</evidence>
<comment type="subunit">
    <text evidence="6">Homotrimer.</text>
</comment>
<proteinExistence type="inferred from homology"/>
<evidence type="ECO:0000256" key="3">
    <source>
        <dbReference type="ARBA" id="ARBA00023211"/>
    </source>
</evidence>
<keyword evidence="1 6" id="KW-0479">Metal-binding</keyword>
<feature type="active site" description="Proton donor" evidence="6">
    <location>
        <position position="30"/>
    </location>
</feature>
<keyword evidence="4 6" id="KW-0456">Lyase</keyword>
<comment type="cofactor">
    <cofactor evidence="6">
        <name>Mn(2+)</name>
        <dbReference type="ChEBI" id="CHEBI:29035"/>
    </cofactor>
    <text evidence="6">Binds 1 Mn(2+) ion per subunit.</text>
</comment>
<dbReference type="GO" id="GO:0046113">
    <property type="term" value="P:nucleobase catabolic process"/>
    <property type="evidence" value="ECO:0007669"/>
    <property type="project" value="UniProtKB-UniRule"/>
</dbReference>
<dbReference type="EC" id="4.2.1.70" evidence="6"/>
<dbReference type="PANTHER" id="PTHR42909">
    <property type="entry name" value="ZGC:136858"/>
    <property type="match status" value="1"/>
</dbReference>
<dbReference type="GO" id="GO:0005737">
    <property type="term" value="C:cytoplasm"/>
    <property type="evidence" value="ECO:0007669"/>
    <property type="project" value="TreeGrafter"/>
</dbReference>
<feature type="binding site" evidence="6">
    <location>
        <position position="111"/>
    </location>
    <ligand>
        <name>substrate</name>
    </ligand>
</feature>
<gene>
    <name evidence="6" type="primary">psuG</name>
    <name evidence="7" type="ORF">ABRP34_02665</name>
</gene>
<dbReference type="GO" id="GO:0046872">
    <property type="term" value="F:metal ion binding"/>
    <property type="evidence" value="ECO:0007669"/>
    <property type="project" value="UniProtKB-KW"/>
</dbReference>
<dbReference type="RefSeq" id="WP_353712161.1">
    <property type="nucleotide sequence ID" value="NZ_CP159279.1"/>
</dbReference>
<dbReference type="GO" id="GO:0016798">
    <property type="term" value="F:hydrolase activity, acting on glycosyl bonds"/>
    <property type="evidence" value="ECO:0007669"/>
    <property type="project" value="UniProtKB-KW"/>
</dbReference>
<evidence type="ECO:0000256" key="1">
    <source>
        <dbReference type="ARBA" id="ARBA00022723"/>
    </source>
</evidence>
<dbReference type="SUPFAM" id="SSF110581">
    <property type="entry name" value="Indigoidine synthase A-like"/>
    <property type="match status" value="1"/>
</dbReference>
<feature type="binding site" evidence="6">
    <location>
        <begin position="145"/>
        <end position="147"/>
    </location>
    <ligand>
        <name>substrate</name>
    </ligand>
</feature>
<comment type="function">
    <text evidence="6">Catalyzes the reversible cleavage of pseudouridine 5'-phosphate (PsiMP) to ribose 5-phosphate and uracil. Functions biologically in the cleavage direction, as part of a pseudouridine degradation pathway.</text>
</comment>
<accession>A0AAU8ER93</accession>
<feature type="binding site" evidence="6">
    <location>
        <position position="143"/>
    </location>
    <ligand>
        <name>Mn(2+)</name>
        <dbReference type="ChEBI" id="CHEBI:29035"/>
    </ligand>
</feature>
<evidence type="ECO:0000256" key="5">
    <source>
        <dbReference type="ARBA" id="ARBA00023295"/>
    </source>
</evidence>
<keyword evidence="3 6" id="KW-0464">Manganese</keyword>
<dbReference type="HAMAP" id="MF_01876">
    <property type="entry name" value="PsiMP_glycosidase"/>
    <property type="match status" value="1"/>
</dbReference>
<keyword evidence="2 6" id="KW-0378">Hydrolase</keyword>
<keyword evidence="5 6" id="KW-0326">Glycosidase</keyword>
<evidence type="ECO:0000313" key="7">
    <source>
        <dbReference type="EMBL" id="XCH11938.1"/>
    </source>
</evidence>
<protein>
    <recommendedName>
        <fullName evidence="6">Pseudouridine-5'-phosphate glycosidase</fullName>
        <shortName evidence="6">PsiMP glycosidase</shortName>
        <ecNumber evidence="6">4.2.1.70</ecNumber>
    </recommendedName>
</protein>
<evidence type="ECO:0000256" key="4">
    <source>
        <dbReference type="ARBA" id="ARBA00023239"/>
    </source>
</evidence>
<reference evidence="7" key="1">
    <citation type="submission" date="2024-06" db="EMBL/GenBank/DDBJ databases">
        <title>Biodegradation of dimethachlon by Arthrobacter sp. K5: mechanistic insights and ecological implications.</title>
        <authorList>
            <person name="Hu S."/>
            <person name="Lu P."/>
        </authorList>
    </citation>
    <scope>NUCLEOTIDE SEQUENCE</scope>
    <source>
        <strain evidence="7">K5</strain>
    </source>
</reference>